<dbReference type="GO" id="GO:0016853">
    <property type="term" value="F:isomerase activity"/>
    <property type="evidence" value="ECO:0007669"/>
    <property type="project" value="UniProtKB-KW"/>
</dbReference>
<dbReference type="Pfam" id="PF00121">
    <property type="entry name" value="TIM"/>
    <property type="match status" value="2"/>
</dbReference>
<dbReference type="PANTHER" id="PTHR21139:SF2">
    <property type="entry name" value="TRIOSEPHOSPHATE ISOMERASE"/>
    <property type="match status" value="1"/>
</dbReference>
<organism evidence="6 7">
    <name type="scientific">Platanthera guangdongensis</name>
    <dbReference type="NCBI Taxonomy" id="2320717"/>
    <lineage>
        <taxon>Eukaryota</taxon>
        <taxon>Viridiplantae</taxon>
        <taxon>Streptophyta</taxon>
        <taxon>Embryophyta</taxon>
        <taxon>Tracheophyta</taxon>
        <taxon>Spermatophyta</taxon>
        <taxon>Magnoliopsida</taxon>
        <taxon>Liliopsida</taxon>
        <taxon>Asparagales</taxon>
        <taxon>Orchidaceae</taxon>
        <taxon>Orchidoideae</taxon>
        <taxon>Orchideae</taxon>
        <taxon>Orchidinae</taxon>
        <taxon>Platanthera</taxon>
    </lineage>
</organism>
<proteinExistence type="inferred from homology"/>
<name>A0ABR2M763_9ASPA</name>
<dbReference type="EMBL" id="JBBWWR010000011">
    <property type="protein sequence ID" value="KAK8959685.1"/>
    <property type="molecule type" value="Genomic_DNA"/>
</dbReference>
<evidence type="ECO:0000256" key="1">
    <source>
        <dbReference type="ARBA" id="ARBA00007422"/>
    </source>
</evidence>
<keyword evidence="3 6" id="KW-0413">Isomerase</keyword>
<comment type="pathway">
    <text evidence="4">Carbohydrate biosynthesis.</text>
</comment>
<comment type="subunit">
    <text evidence="2">Homodimer.</text>
</comment>
<dbReference type="InterPro" id="IPR000652">
    <property type="entry name" value="Triosephosphate_isomerase"/>
</dbReference>
<dbReference type="Gene3D" id="3.20.20.70">
    <property type="entry name" value="Aldolase class I"/>
    <property type="match status" value="1"/>
</dbReference>
<evidence type="ECO:0000313" key="6">
    <source>
        <dbReference type="EMBL" id="KAK8959685.1"/>
    </source>
</evidence>
<dbReference type="PANTHER" id="PTHR21139">
    <property type="entry name" value="TRIOSEPHOSPHATE ISOMERASE"/>
    <property type="match status" value="1"/>
</dbReference>
<dbReference type="InterPro" id="IPR035990">
    <property type="entry name" value="TIM_sf"/>
</dbReference>
<protein>
    <submittedName>
        <fullName evidence="6">Triosephosphate isomerase, cytosolic</fullName>
    </submittedName>
</protein>
<evidence type="ECO:0000256" key="4">
    <source>
        <dbReference type="ARBA" id="ARBA00024331"/>
    </source>
</evidence>
<sequence>MEHAGRSADFVNRREKDVGDGSSSAKRKTGCGFREMGEMRGARKVHSELRKWLTDNVSAEVAESTRIIYGASAANRNTGNVYCSAPCTEGLAGSVNGANSKELAAQLDIDGFLVGGASLKLRQWVLYGWADSEEGCRGLGSG</sequence>
<feature type="compositionally biased region" description="Basic and acidic residues" evidence="5">
    <location>
        <begin position="1"/>
        <end position="19"/>
    </location>
</feature>
<dbReference type="InterPro" id="IPR013785">
    <property type="entry name" value="Aldolase_TIM"/>
</dbReference>
<gene>
    <name evidence="6" type="primary">TPI</name>
    <name evidence="6" type="ORF">KSP40_PGU022457</name>
</gene>
<accession>A0ABR2M763</accession>
<comment type="similarity">
    <text evidence="1">Belongs to the triosephosphate isomerase family.</text>
</comment>
<evidence type="ECO:0000256" key="5">
    <source>
        <dbReference type="SAM" id="MobiDB-lite"/>
    </source>
</evidence>
<comment type="caution">
    <text evidence="6">The sequence shown here is derived from an EMBL/GenBank/DDBJ whole genome shotgun (WGS) entry which is preliminary data.</text>
</comment>
<reference evidence="6 7" key="1">
    <citation type="journal article" date="2022" name="Nat. Plants">
        <title>Genomes of leafy and leafless Platanthera orchids illuminate the evolution of mycoheterotrophy.</title>
        <authorList>
            <person name="Li M.H."/>
            <person name="Liu K.W."/>
            <person name="Li Z."/>
            <person name="Lu H.C."/>
            <person name="Ye Q.L."/>
            <person name="Zhang D."/>
            <person name="Wang J.Y."/>
            <person name="Li Y.F."/>
            <person name="Zhong Z.M."/>
            <person name="Liu X."/>
            <person name="Yu X."/>
            <person name="Liu D.K."/>
            <person name="Tu X.D."/>
            <person name="Liu B."/>
            <person name="Hao Y."/>
            <person name="Liao X.Y."/>
            <person name="Jiang Y.T."/>
            <person name="Sun W.H."/>
            <person name="Chen J."/>
            <person name="Chen Y.Q."/>
            <person name="Ai Y."/>
            <person name="Zhai J.W."/>
            <person name="Wu S.S."/>
            <person name="Zhou Z."/>
            <person name="Hsiao Y.Y."/>
            <person name="Wu W.L."/>
            <person name="Chen Y.Y."/>
            <person name="Lin Y.F."/>
            <person name="Hsu J.L."/>
            <person name="Li C.Y."/>
            <person name="Wang Z.W."/>
            <person name="Zhao X."/>
            <person name="Zhong W.Y."/>
            <person name="Ma X.K."/>
            <person name="Ma L."/>
            <person name="Huang J."/>
            <person name="Chen G.Z."/>
            <person name="Huang M.Z."/>
            <person name="Huang L."/>
            <person name="Peng D.H."/>
            <person name="Luo Y.B."/>
            <person name="Zou S.Q."/>
            <person name="Chen S.P."/>
            <person name="Lan S."/>
            <person name="Tsai W.C."/>
            <person name="Van de Peer Y."/>
            <person name="Liu Z.J."/>
        </authorList>
    </citation>
    <scope>NUCLEOTIDE SEQUENCE [LARGE SCALE GENOMIC DNA]</scope>
    <source>
        <strain evidence="6">Lor288</strain>
    </source>
</reference>
<evidence type="ECO:0000256" key="3">
    <source>
        <dbReference type="ARBA" id="ARBA00023235"/>
    </source>
</evidence>
<evidence type="ECO:0000313" key="7">
    <source>
        <dbReference type="Proteomes" id="UP001412067"/>
    </source>
</evidence>
<evidence type="ECO:0000256" key="2">
    <source>
        <dbReference type="ARBA" id="ARBA00011738"/>
    </source>
</evidence>
<dbReference type="PROSITE" id="PS51440">
    <property type="entry name" value="TIM_2"/>
    <property type="match status" value="1"/>
</dbReference>
<keyword evidence="7" id="KW-1185">Reference proteome</keyword>
<dbReference type="Proteomes" id="UP001412067">
    <property type="component" value="Unassembled WGS sequence"/>
</dbReference>
<dbReference type="SUPFAM" id="SSF51351">
    <property type="entry name" value="Triosephosphate isomerase (TIM)"/>
    <property type="match status" value="1"/>
</dbReference>
<feature type="region of interest" description="Disordered" evidence="5">
    <location>
        <begin position="1"/>
        <end position="30"/>
    </location>
</feature>